<name>A0A6C0ALL8_9ZZZZ</name>
<dbReference type="PANTHER" id="PTHR46609">
    <property type="entry name" value="EXONUCLEASE, PHAGE-TYPE/RECB, C-TERMINAL DOMAIN-CONTAINING PROTEIN"/>
    <property type="match status" value="1"/>
</dbReference>
<dbReference type="EMBL" id="MN740677">
    <property type="protein sequence ID" value="QHS80340.1"/>
    <property type="molecule type" value="Genomic_DNA"/>
</dbReference>
<dbReference type="InterPro" id="IPR051703">
    <property type="entry name" value="NF-kappa-B_Signaling_Reg"/>
</dbReference>
<dbReference type="PANTHER" id="PTHR46609:SF6">
    <property type="entry name" value="EXONUCLEASE, PHAGE-TYPE_RECB, C-TERMINAL DOMAIN-CONTAINING PROTEIN-RELATED"/>
    <property type="match status" value="1"/>
</dbReference>
<organism evidence="2">
    <name type="scientific">viral metagenome</name>
    <dbReference type="NCBI Taxonomy" id="1070528"/>
    <lineage>
        <taxon>unclassified sequences</taxon>
        <taxon>metagenomes</taxon>
        <taxon>organismal metagenomes</taxon>
    </lineage>
</organism>
<dbReference type="CDD" id="cd22343">
    <property type="entry name" value="PDDEXK_lambda_exonuclease-like"/>
    <property type="match status" value="1"/>
</dbReference>
<dbReference type="InterPro" id="IPR011335">
    <property type="entry name" value="Restrct_endonuc-II-like"/>
</dbReference>
<evidence type="ECO:0000259" key="1">
    <source>
        <dbReference type="Pfam" id="PF09588"/>
    </source>
</evidence>
<dbReference type="AlphaFoldDB" id="A0A6C0ALL8"/>
<proteinExistence type="predicted"/>
<dbReference type="SUPFAM" id="SSF52980">
    <property type="entry name" value="Restriction endonuclease-like"/>
    <property type="match status" value="1"/>
</dbReference>
<dbReference type="Pfam" id="PF09588">
    <property type="entry name" value="YqaJ"/>
    <property type="match status" value="1"/>
</dbReference>
<accession>A0A6C0ALL8</accession>
<reference evidence="2" key="1">
    <citation type="journal article" date="2020" name="Nature">
        <title>Giant virus diversity and host interactions through global metagenomics.</title>
        <authorList>
            <person name="Schulz F."/>
            <person name="Roux S."/>
            <person name="Paez-Espino D."/>
            <person name="Jungbluth S."/>
            <person name="Walsh D.A."/>
            <person name="Denef V.J."/>
            <person name="McMahon K.D."/>
            <person name="Konstantinidis K.T."/>
            <person name="Eloe-Fadrosh E.A."/>
            <person name="Kyrpides N.C."/>
            <person name="Woyke T."/>
        </authorList>
    </citation>
    <scope>NUCLEOTIDE SEQUENCE</scope>
    <source>
        <strain evidence="2">GVMAG-S-1039698-54</strain>
    </source>
</reference>
<evidence type="ECO:0000313" key="2">
    <source>
        <dbReference type="EMBL" id="QHS80340.1"/>
    </source>
</evidence>
<feature type="domain" description="YqaJ viral recombinase" evidence="1">
    <location>
        <begin position="142"/>
        <end position="275"/>
    </location>
</feature>
<dbReference type="Gene3D" id="3.90.320.10">
    <property type="match status" value="1"/>
</dbReference>
<sequence>MNDLLISKLSPLINIIDTFDPPPNDDIKYTPNDIEMLQDSILDLIDEYIKHNIDTYKLEKFNLFIEDYVYDILQLTYINIAEIFYYIDISDIIQNTMIIYFQINNNTRSYKNTFDTCEDQQQIKERIEYVSNIPQHEQGSNEWYKYRYGRLTASDIYKALDTDSNKNALIFKKCKPLDLNKCNSVNTNSAMHWGHKYEPLSTMIYEKQYDTIIKEFGCITHDNYDFLGASPDGLNIKYGNPRYGRLLEIKNPTTRKITGIPKKEYWVQMQLQMEVWDFNYVDFLETSFKEYNNEDEFLKDGTFTLTNDNKMKGIIIQFQDNNNNPYYEYMPIGFTRNEYENWYETIFKKNEEKNYIWITTSYWRLDDISCVLVPRNKKWFNYALPQFRSLWDIIKKERVSGSEHRAPKRKAKSKIPKSPPVTFKFSTESFDEIMFDENELEL</sequence>
<protein>
    <recommendedName>
        <fullName evidence="1">YqaJ viral recombinase domain-containing protein</fullName>
    </recommendedName>
</protein>
<dbReference type="InterPro" id="IPR019080">
    <property type="entry name" value="YqaJ_viral_recombinase"/>
</dbReference>
<dbReference type="InterPro" id="IPR011604">
    <property type="entry name" value="PDDEXK-like_dom_sf"/>
</dbReference>